<dbReference type="Gene3D" id="3.20.20.70">
    <property type="entry name" value="Aldolase class I"/>
    <property type="match status" value="1"/>
</dbReference>
<keyword evidence="2" id="KW-0560">Oxidoreductase</keyword>
<dbReference type="PANTHER" id="PTHR10578:SF149">
    <property type="entry name" value="2-HYDROXYACID OXIDASE 2"/>
    <property type="match status" value="1"/>
</dbReference>
<dbReference type="Proteomes" id="UP000729357">
    <property type="component" value="Unassembled WGS sequence"/>
</dbReference>
<dbReference type="GO" id="GO:0016491">
    <property type="term" value="F:oxidoreductase activity"/>
    <property type="evidence" value="ECO:0007669"/>
    <property type="project" value="UniProtKB-KW"/>
</dbReference>
<evidence type="ECO:0000259" key="4">
    <source>
        <dbReference type="PROSITE" id="PS51349"/>
    </source>
</evidence>
<comment type="caution">
    <text evidence="5">The sequence shown here is derived from an EMBL/GenBank/DDBJ whole genome shotgun (WGS) entry which is preliminary data.</text>
</comment>
<dbReference type="InterPro" id="IPR037396">
    <property type="entry name" value="FMN_HAD"/>
</dbReference>
<dbReference type="EMBL" id="JAHFXS010001770">
    <property type="protein sequence ID" value="KAG9975634.1"/>
    <property type="molecule type" value="Genomic_DNA"/>
</dbReference>
<evidence type="ECO:0000313" key="6">
    <source>
        <dbReference type="Proteomes" id="UP000729357"/>
    </source>
</evidence>
<accession>A0A9P8FK18</accession>
<reference evidence="5" key="2">
    <citation type="submission" date="2021-08" db="EMBL/GenBank/DDBJ databases">
        <authorList>
            <person name="Gostincar C."/>
            <person name="Sun X."/>
            <person name="Song Z."/>
            <person name="Gunde-Cimerman N."/>
        </authorList>
    </citation>
    <scope>NUCLEOTIDE SEQUENCE</scope>
    <source>
        <strain evidence="5">EXF-9298</strain>
    </source>
</reference>
<dbReference type="Pfam" id="PF01070">
    <property type="entry name" value="FMN_dh"/>
    <property type="match status" value="1"/>
</dbReference>
<name>A0A9P8FK18_AURME</name>
<dbReference type="PROSITE" id="PS51349">
    <property type="entry name" value="FMN_HYDROXY_ACID_DH_2"/>
    <property type="match status" value="1"/>
</dbReference>
<dbReference type="InterPro" id="IPR013785">
    <property type="entry name" value="Aldolase_TIM"/>
</dbReference>
<dbReference type="PROSITE" id="PS00557">
    <property type="entry name" value="FMN_HYDROXY_ACID_DH_1"/>
    <property type="match status" value="1"/>
</dbReference>
<gene>
    <name evidence="5" type="ORF">KCU98_g11234</name>
</gene>
<protein>
    <submittedName>
        <fullName evidence="5">FMN-dependent dehydrogenase</fullName>
    </submittedName>
</protein>
<feature type="domain" description="FMN hydroxy acid dehydrogenase" evidence="4">
    <location>
        <begin position="1"/>
        <end position="275"/>
    </location>
</feature>
<dbReference type="InterPro" id="IPR021858">
    <property type="entry name" value="Fun_TF"/>
</dbReference>
<evidence type="ECO:0000313" key="5">
    <source>
        <dbReference type="EMBL" id="KAG9975634.1"/>
    </source>
</evidence>
<dbReference type="CDD" id="cd02809">
    <property type="entry name" value="alpha_hydroxyacid_oxid_FMN"/>
    <property type="match status" value="1"/>
</dbReference>
<dbReference type="SUPFAM" id="SSF51395">
    <property type="entry name" value="FMN-linked oxidoreductases"/>
    <property type="match status" value="1"/>
</dbReference>
<comment type="similarity">
    <text evidence="3">Belongs to the FMN-dependent alpha-hydroxy acid dehydrogenase family.</text>
</comment>
<organism evidence="5 6">
    <name type="scientific">Aureobasidium melanogenum</name>
    <name type="common">Aureobasidium pullulans var. melanogenum</name>
    <dbReference type="NCBI Taxonomy" id="46634"/>
    <lineage>
        <taxon>Eukaryota</taxon>
        <taxon>Fungi</taxon>
        <taxon>Dikarya</taxon>
        <taxon>Ascomycota</taxon>
        <taxon>Pezizomycotina</taxon>
        <taxon>Dothideomycetes</taxon>
        <taxon>Dothideomycetidae</taxon>
        <taxon>Dothideales</taxon>
        <taxon>Saccotheciaceae</taxon>
        <taxon>Aureobasidium</taxon>
    </lineage>
</organism>
<reference evidence="5" key="1">
    <citation type="journal article" date="2021" name="J Fungi (Basel)">
        <title>Virulence traits and population genomics of the black yeast Aureobasidium melanogenum.</title>
        <authorList>
            <person name="Cernosa A."/>
            <person name="Sun X."/>
            <person name="Gostincar C."/>
            <person name="Fang C."/>
            <person name="Gunde-Cimerman N."/>
            <person name="Song Z."/>
        </authorList>
    </citation>
    <scope>NUCLEOTIDE SEQUENCE</scope>
    <source>
        <strain evidence="5">EXF-9298</strain>
    </source>
</reference>
<keyword evidence="6" id="KW-1185">Reference proteome</keyword>
<dbReference type="InterPro" id="IPR008259">
    <property type="entry name" value="FMN_hydac_DH_AS"/>
</dbReference>
<feature type="non-terminal residue" evidence="5">
    <location>
        <position position="1"/>
    </location>
</feature>
<proteinExistence type="inferred from homology"/>
<evidence type="ECO:0000256" key="1">
    <source>
        <dbReference type="ARBA" id="ARBA00001917"/>
    </source>
</evidence>
<sequence>MHKLAHPEGEVATSRAAASQGICMGLSSYSTTSLEDVAAQGEGNPYFVQICVLKDRRTTLQLLKRAEKAGYKAVFVSVDVPVLGRRLNEMRNNFILPEEMEFPNILSSGKAEFSGENEATAYDASLKWDTAIPWLKANTNMQIWLKGVNTAEDVALAIQHGLDGIVISNHGGRQLDGVPATLDTLRECAPIAKGRISIAVDGGIRQGSDIFKALALGAEHCFVGRIPIWGLAYKGQEGVELGIKILLQEFAITMRLAGDIVSIEEGCSSSSETLTFGPFGAFSLNVRPRSRAASNEVGRGIQVPGIIHTPEAPEAHVLKFFLHKSSTQMDHAVGSDALLSHDLPDLMDDESCTLPFNLMPAPDPDAIWTTLDWRQSPMTLHDVPLPTIVEEIQATSESSASDATGLQDGSARMKSICPTSSLLRIRDDPLPHIDTLTDLFKNSYARPGSTWQVLQMPEIQKTLGQIALKLTPSHASYAVLHAVLAVMSFHMDRLNTTEPRVGYWWALGEDYMSQAVTQVKLLLADIPIAVDITCYKSTVMALLTMVALTSGKLEETRIYLLDTQKFIKQHASPEKQKSRKIQLLHALFVYLRVLEESTYIYPISFERSLSNNRSHIYSVTKFPSLAIKDLSDPLHTPQRPSFEELIVPDFCFEAPNNAMRRMFAHMLCLPESLLVLMSHITFVACEARQSRDDSQTIDASIKQDFDDRVKVIEDLLCAWTFQNDRLNWVTADSIEDSPRSDGRDDVLEHIATAFHSALLLYFYREVKQINRLVLQPLVKKITTHLIDCENSKQQNNVPSNSVIWPGFMAAIEALEEEDFAQVIGWMRSCADRYSLRAFDRAITAATELRTLRVHTGTDSWPDTMLQKGIFLVLS</sequence>
<comment type="cofactor">
    <cofactor evidence="1">
        <name>FMN</name>
        <dbReference type="ChEBI" id="CHEBI:58210"/>
    </cofactor>
</comment>
<dbReference type="GO" id="GO:0010181">
    <property type="term" value="F:FMN binding"/>
    <property type="evidence" value="ECO:0007669"/>
    <property type="project" value="InterPro"/>
</dbReference>
<dbReference type="AlphaFoldDB" id="A0A9P8FK18"/>
<dbReference type="InterPro" id="IPR000262">
    <property type="entry name" value="FMN-dep_DH"/>
</dbReference>
<dbReference type="Pfam" id="PF11951">
    <property type="entry name" value="Fungal_trans_2"/>
    <property type="match status" value="1"/>
</dbReference>
<dbReference type="PANTHER" id="PTHR10578">
    <property type="entry name" value="S -2-HYDROXY-ACID OXIDASE-RELATED"/>
    <property type="match status" value="1"/>
</dbReference>
<dbReference type="InterPro" id="IPR012133">
    <property type="entry name" value="Alpha-hydoxy_acid_DH_FMN"/>
</dbReference>
<evidence type="ECO:0000256" key="2">
    <source>
        <dbReference type="ARBA" id="ARBA00023002"/>
    </source>
</evidence>
<evidence type="ECO:0000256" key="3">
    <source>
        <dbReference type="ARBA" id="ARBA00024042"/>
    </source>
</evidence>